<evidence type="ECO:0000256" key="2">
    <source>
        <dbReference type="ARBA" id="ARBA00012028"/>
    </source>
</evidence>
<accession>A0A3B1CY05</accession>
<evidence type="ECO:0000313" key="5">
    <source>
        <dbReference type="EMBL" id="VAX35556.1"/>
    </source>
</evidence>
<reference evidence="5" key="1">
    <citation type="submission" date="2018-06" db="EMBL/GenBank/DDBJ databases">
        <authorList>
            <person name="Zhirakovskaya E."/>
        </authorList>
    </citation>
    <scope>NUCLEOTIDE SEQUENCE</scope>
</reference>
<protein>
    <recommendedName>
        <fullName evidence="2">phosphoglycerate mutase (2,3-diphosphoglycerate-dependent)</fullName>
        <ecNumber evidence="2">5.4.2.11</ecNumber>
    </recommendedName>
</protein>
<dbReference type="GO" id="GO:0004619">
    <property type="term" value="F:phosphoglycerate mutase activity"/>
    <property type="evidence" value="ECO:0007669"/>
    <property type="project" value="UniProtKB-EC"/>
</dbReference>
<organism evidence="5">
    <name type="scientific">hydrothermal vent metagenome</name>
    <dbReference type="NCBI Taxonomy" id="652676"/>
    <lineage>
        <taxon>unclassified sequences</taxon>
        <taxon>metagenomes</taxon>
        <taxon>ecological metagenomes</taxon>
    </lineage>
</organism>
<dbReference type="PANTHER" id="PTHR11931">
    <property type="entry name" value="PHOSPHOGLYCERATE MUTASE"/>
    <property type="match status" value="1"/>
</dbReference>
<name>A0A3B1CY05_9ZZZZ</name>
<evidence type="ECO:0000256" key="1">
    <source>
        <dbReference type="ARBA" id="ARBA00006717"/>
    </source>
</evidence>
<dbReference type="EMBL" id="UOGJ01000065">
    <property type="protein sequence ID" value="VAX35556.1"/>
    <property type="molecule type" value="Genomic_DNA"/>
</dbReference>
<dbReference type="Gene3D" id="3.40.50.1240">
    <property type="entry name" value="Phosphoglycerate mutase-like"/>
    <property type="match status" value="1"/>
</dbReference>
<dbReference type="SMART" id="SM00855">
    <property type="entry name" value="PGAM"/>
    <property type="match status" value="1"/>
</dbReference>
<dbReference type="CDD" id="cd07067">
    <property type="entry name" value="HP_PGM_like"/>
    <property type="match status" value="1"/>
</dbReference>
<sequence>MIEFILIRHGATVWSEERRYQGSSNICLSSKGKKQIQRLSKVILSYSPDVLYSSTLSRAQESAAILFKPLKKKIICDERINELNFGSWEGKTASELIQEKDVKYQKWMQGCFIKPPLGESVLSLKKRVGFFMQDCIKKHDGKTVAVMSHGGVLRCFIVEALGLSRKQLFQFHIDTATITVMTVCSGFGQLVTFNTTSPRLGKKLIGC</sequence>
<dbReference type="Pfam" id="PF00300">
    <property type="entry name" value="His_Phos_1"/>
    <property type="match status" value="1"/>
</dbReference>
<keyword evidence="4" id="KW-0413">Isomerase</keyword>
<dbReference type="AlphaFoldDB" id="A0A3B1CY05"/>
<dbReference type="EC" id="5.4.2.11" evidence="2"/>
<dbReference type="SUPFAM" id="SSF53254">
    <property type="entry name" value="Phosphoglycerate mutase-like"/>
    <property type="match status" value="1"/>
</dbReference>
<keyword evidence="3" id="KW-0324">Glycolysis</keyword>
<evidence type="ECO:0000256" key="3">
    <source>
        <dbReference type="ARBA" id="ARBA00023152"/>
    </source>
</evidence>
<gene>
    <name evidence="5" type="ORF">MNBD_UNCLBAC01-646</name>
</gene>
<dbReference type="InterPro" id="IPR005952">
    <property type="entry name" value="Phosphogly_mut1"/>
</dbReference>
<proteinExistence type="inferred from homology"/>
<evidence type="ECO:0000256" key="4">
    <source>
        <dbReference type="ARBA" id="ARBA00023235"/>
    </source>
</evidence>
<comment type="similarity">
    <text evidence="1">Belongs to the phosphoglycerate mutase family. BPG-dependent PGAM subfamily.</text>
</comment>
<dbReference type="InterPro" id="IPR029033">
    <property type="entry name" value="His_PPase_superfam"/>
</dbReference>
<dbReference type="GO" id="GO:0006096">
    <property type="term" value="P:glycolytic process"/>
    <property type="evidence" value="ECO:0007669"/>
    <property type="project" value="UniProtKB-KW"/>
</dbReference>
<dbReference type="InterPro" id="IPR013078">
    <property type="entry name" value="His_Pase_superF_clade-1"/>
</dbReference>